<gene>
    <name evidence="8" type="ORF">MAA_00872</name>
</gene>
<evidence type="ECO:0000259" key="7">
    <source>
        <dbReference type="Pfam" id="PF20684"/>
    </source>
</evidence>
<feature type="domain" description="Rhodopsin" evidence="7">
    <location>
        <begin position="29"/>
        <end position="204"/>
    </location>
</feature>
<feature type="transmembrane region" description="Helical" evidence="6">
    <location>
        <begin position="280"/>
        <end position="299"/>
    </location>
</feature>
<keyword evidence="3 6" id="KW-1133">Transmembrane helix</keyword>
<feature type="transmembrane region" description="Helical" evidence="6">
    <location>
        <begin position="53"/>
        <end position="73"/>
    </location>
</feature>
<comment type="similarity">
    <text evidence="5">Belongs to the SAT4 family.</text>
</comment>
<sequence>MPLATDQKKKLFIVQVVCLVILWVFVVPLRIWSRILTKRGRSWKELPWVEDALMLQALLLYTLMAGFALQGIIDGGIGKHASEMGAHEAYVAFRAWFICELIYGPLSALVRTSIALLILRFSPSKTQKWILYACLGIVYTFTIVYFFINLLQCSPPSYFWMQFENFNMEGSCGNPHLLPNAAIAHSVIDAVSDLTISVLSACTIKKNLMGSPTITTSDEKPQQNKMRTKLTELRRNKTKMVIMLFLVLGGAAGGVMLVRIRYIRILEITPDFLYRTVDVAMWSLIEPCVGILAGSLPYIRSLPIFHRRPRKAATLRCTQVNYLPSATEIMVKSDVEVDIRSATPYDDLGTRARINEKLLDDTSPEEKRVR</sequence>
<keyword evidence="9" id="KW-1185">Reference proteome</keyword>
<evidence type="ECO:0000256" key="1">
    <source>
        <dbReference type="ARBA" id="ARBA00004141"/>
    </source>
</evidence>
<dbReference type="HOGENOM" id="CLU_028200_3_6_1"/>
<organism evidence="8 9">
    <name type="scientific">Metarhizium robertsii (strain ARSEF 23 / ATCC MYA-3075)</name>
    <name type="common">Metarhizium anisopliae (strain ARSEF 23)</name>
    <dbReference type="NCBI Taxonomy" id="655844"/>
    <lineage>
        <taxon>Eukaryota</taxon>
        <taxon>Fungi</taxon>
        <taxon>Dikarya</taxon>
        <taxon>Ascomycota</taxon>
        <taxon>Pezizomycotina</taxon>
        <taxon>Sordariomycetes</taxon>
        <taxon>Hypocreomycetidae</taxon>
        <taxon>Hypocreales</taxon>
        <taxon>Clavicipitaceae</taxon>
        <taxon>Metarhizium</taxon>
    </lineage>
</organism>
<feature type="transmembrane region" description="Helical" evidence="6">
    <location>
        <begin position="93"/>
        <end position="117"/>
    </location>
</feature>
<evidence type="ECO:0000313" key="8">
    <source>
        <dbReference type="EMBL" id="EFZ03798.2"/>
    </source>
</evidence>
<dbReference type="InterPro" id="IPR052337">
    <property type="entry name" value="SAT4-like"/>
</dbReference>
<dbReference type="PANTHER" id="PTHR33048">
    <property type="entry name" value="PTH11-LIKE INTEGRAL MEMBRANE PROTEIN (AFU_ORTHOLOGUE AFUA_5G11245)"/>
    <property type="match status" value="1"/>
</dbReference>
<dbReference type="AlphaFoldDB" id="E9EJR3"/>
<feature type="transmembrane region" description="Helical" evidence="6">
    <location>
        <begin position="129"/>
        <end position="148"/>
    </location>
</feature>
<dbReference type="OrthoDB" id="3936451at2759"/>
<evidence type="ECO:0000256" key="4">
    <source>
        <dbReference type="ARBA" id="ARBA00023136"/>
    </source>
</evidence>
<dbReference type="KEGG" id="maj:MAA_00872"/>
<reference evidence="8 9" key="2">
    <citation type="journal article" date="2014" name="Proc. Natl. Acad. Sci. U.S.A.">
        <title>Trajectory and genomic determinants of fungal-pathogen speciation and host adaptation.</title>
        <authorList>
            <person name="Hu X."/>
            <person name="Xiao G."/>
            <person name="Zheng P."/>
            <person name="Shang Y."/>
            <person name="Su Y."/>
            <person name="Zhang X."/>
            <person name="Liu X."/>
            <person name="Zhan S."/>
            <person name="St Leger R.J."/>
            <person name="Wang C."/>
        </authorList>
    </citation>
    <scope>GENOME REANNOTATION</scope>
    <source>
        <strain evidence="9">ARSEF 23 / ATCC MYA-3075</strain>
    </source>
</reference>
<evidence type="ECO:0000313" key="9">
    <source>
        <dbReference type="Proteomes" id="UP000002498"/>
    </source>
</evidence>
<evidence type="ECO:0000256" key="6">
    <source>
        <dbReference type="SAM" id="Phobius"/>
    </source>
</evidence>
<evidence type="ECO:0000256" key="2">
    <source>
        <dbReference type="ARBA" id="ARBA00022692"/>
    </source>
</evidence>
<feature type="domain" description="Rhodopsin" evidence="7">
    <location>
        <begin position="236"/>
        <end position="302"/>
    </location>
</feature>
<dbReference type="Pfam" id="PF20684">
    <property type="entry name" value="Fung_rhodopsin"/>
    <property type="match status" value="2"/>
</dbReference>
<evidence type="ECO:0000256" key="5">
    <source>
        <dbReference type="ARBA" id="ARBA00038359"/>
    </source>
</evidence>
<protein>
    <recommendedName>
        <fullName evidence="7">Rhodopsin domain-containing protein</fullName>
    </recommendedName>
</protein>
<name>E9EJR3_METRA</name>
<dbReference type="GeneID" id="19255158"/>
<evidence type="ECO:0000256" key="3">
    <source>
        <dbReference type="ARBA" id="ARBA00022989"/>
    </source>
</evidence>
<proteinExistence type="inferred from homology"/>
<keyword evidence="2 6" id="KW-0812">Transmembrane</keyword>
<keyword evidence="4 6" id="KW-0472">Membrane</keyword>
<dbReference type="PANTHER" id="PTHR33048:SF96">
    <property type="entry name" value="INTEGRAL MEMBRANE PROTEIN"/>
    <property type="match status" value="1"/>
</dbReference>
<reference evidence="8 9" key="1">
    <citation type="journal article" date="2011" name="PLoS Genet.">
        <title>Genome sequencing and comparative transcriptomics of the model entomopathogenic fungi Metarhizium anisopliae and M. acridum.</title>
        <authorList>
            <person name="Gao Q."/>
            <person name="Jin K."/>
            <person name="Ying S.H."/>
            <person name="Zhang Y."/>
            <person name="Xiao G."/>
            <person name="Shang Y."/>
            <person name="Duan Z."/>
            <person name="Hu X."/>
            <person name="Xie X.Q."/>
            <person name="Zhou G."/>
            <person name="Peng G."/>
            <person name="Luo Z."/>
            <person name="Huang W."/>
            <person name="Wang B."/>
            <person name="Fang W."/>
            <person name="Wang S."/>
            <person name="Zhong Y."/>
            <person name="Ma L.J."/>
            <person name="St Leger R.J."/>
            <person name="Zhao G.P."/>
            <person name="Pei Y."/>
            <person name="Feng M.G."/>
            <person name="Xia Y."/>
            <person name="Wang C."/>
        </authorList>
    </citation>
    <scope>NUCLEOTIDE SEQUENCE [LARGE SCALE GENOMIC DNA]</scope>
    <source>
        <strain evidence="9">ARSEF 23 / ATCC MYA-3075</strain>
    </source>
</reference>
<comment type="subcellular location">
    <subcellularLocation>
        <location evidence="1">Membrane</location>
        <topology evidence="1">Multi-pass membrane protein</topology>
    </subcellularLocation>
</comment>
<comment type="caution">
    <text evidence="8">The sequence shown here is derived from an EMBL/GenBank/DDBJ whole genome shotgun (WGS) entry which is preliminary data.</text>
</comment>
<dbReference type="InterPro" id="IPR049326">
    <property type="entry name" value="Rhodopsin_dom_fungi"/>
</dbReference>
<dbReference type="RefSeq" id="XP_007817061.2">
    <property type="nucleotide sequence ID" value="XM_007818870.2"/>
</dbReference>
<dbReference type="GO" id="GO:0016020">
    <property type="term" value="C:membrane"/>
    <property type="evidence" value="ECO:0007669"/>
    <property type="project" value="UniProtKB-SubCell"/>
</dbReference>
<feature type="transmembrane region" description="Helical" evidence="6">
    <location>
        <begin position="240"/>
        <end position="260"/>
    </location>
</feature>
<feature type="transmembrane region" description="Helical" evidence="6">
    <location>
        <begin position="12"/>
        <end position="32"/>
    </location>
</feature>
<dbReference type="EMBL" id="ADNJ02000008">
    <property type="protein sequence ID" value="EFZ03798.2"/>
    <property type="molecule type" value="Genomic_DNA"/>
</dbReference>
<accession>E9EJR3</accession>
<dbReference type="Proteomes" id="UP000002498">
    <property type="component" value="Unassembled WGS sequence"/>
</dbReference>